<proteinExistence type="inferred from homology"/>
<dbReference type="InterPro" id="IPR050319">
    <property type="entry name" value="ABC_transp_ATP-bind"/>
</dbReference>
<comment type="similarity">
    <text evidence="1">Belongs to the ABC transporter superfamily.</text>
</comment>
<dbReference type="CDD" id="cd03257">
    <property type="entry name" value="ABC_NikE_OppD_transporters"/>
    <property type="match status" value="1"/>
</dbReference>
<keyword evidence="4 6" id="KW-0067">ATP-binding</keyword>
<dbReference type="InterPro" id="IPR003593">
    <property type="entry name" value="AAA+_ATPase"/>
</dbReference>
<dbReference type="Gene3D" id="3.40.50.300">
    <property type="entry name" value="P-loop containing nucleotide triphosphate hydrolases"/>
    <property type="match status" value="1"/>
</dbReference>
<dbReference type="SUPFAM" id="SSF52540">
    <property type="entry name" value="P-loop containing nucleoside triphosphate hydrolases"/>
    <property type="match status" value="1"/>
</dbReference>
<evidence type="ECO:0000259" key="5">
    <source>
        <dbReference type="PROSITE" id="PS50893"/>
    </source>
</evidence>
<keyword evidence="2" id="KW-0813">Transport</keyword>
<keyword evidence="3" id="KW-0547">Nucleotide-binding</keyword>
<dbReference type="InterPro" id="IPR013563">
    <property type="entry name" value="Oligopep_ABC_C"/>
</dbReference>
<evidence type="ECO:0000256" key="4">
    <source>
        <dbReference type="ARBA" id="ARBA00022840"/>
    </source>
</evidence>
<organism evidence="6 7">
    <name type="scientific">Leucobacter albus</name>
    <dbReference type="NCBI Taxonomy" id="272210"/>
    <lineage>
        <taxon>Bacteria</taxon>
        <taxon>Bacillati</taxon>
        <taxon>Actinomycetota</taxon>
        <taxon>Actinomycetes</taxon>
        <taxon>Micrococcales</taxon>
        <taxon>Microbacteriaceae</taxon>
        <taxon>Leucobacter</taxon>
    </lineage>
</organism>
<dbReference type="SMART" id="SM00382">
    <property type="entry name" value="AAA"/>
    <property type="match status" value="1"/>
</dbReference>
<protein>
    <submittedName>
        <fullName evidence="6">ABC transporter ATP-binding protein</fullName>
    </submittedName>
</protein>
<gene>
    <name evidence="6" type="ORF">ACFQ3U_08185</name>
</gene>
<dbReference type="InterPro" id="IPR027417">
    <property type="entry name" value="P-loop_NTPase"/>
</dbReference>
<dbReference type="PANTHER" id="PTHR43776">
    <property type="entry name" value="TRANSPORT ATP-BINDING PROTEIN"/>
    <property type="match status" value="1"/>
</dbReference>
<dbReference type="NCBIfam" id="TIGR01727">
    <property type="entry name" value="oligo_HPY"/>
    <property type="match status" value="1"/>
</dbReference>
<sequence>MLKVENLVKHFPVSGKRGAKVHAVDGVTFDIQQGETLGLVGESGCGKSTVARTVIRMYEPTAGRIELDGTDITSLSQRELRPIRPQIQMVFQDPASSLNSRMTVDEIVAEPLIAQRVVRSVREGRDLVREILEAVGLSKEHMGRYPHEFSGGQRQRIGIARALILDPKVVIADEAISALDVSVQAQVINLLQDFQQERGITYLFIAHDLAMVRHVSDRVGVMYLGALVELCDSEEIYRNPLHPYTQGLLRAVPIADPSPSARRGEASIEGDLPSPINPPSGCRFRTRCPLAQEICATVVPEMRDVGGGHQVACHMVA</sequence>
<dbReference type="RefSeq" id="WP_343959935.1">
    <property type="nucleotide sequence ID" value="NZ_BAAAKZ010000004.1"/>
</dbReference>
<reference evidence="7" key="1">
    <citation type="journal article" date="2019" name="Int. J. Syst. Evol. Microbiol.">
        <title>The Global Catalogue of Microorganisms (GCM) 10K type strain sequencing project: providing services to taxonomists for standard genome sequencing and annotation.</title>
        <authorList>
            <consortium name="The Broad Institute Genomics Platform"/>
            <consortium name="The Broad Institute Genome Sequencing Center for Infectious Disease"/>
            <person name="Wu L."/>
            <person name="Ma J."/>
        </authorList>
    </citation>
    <scope>NUCLEOTIDE SEQUENCE [LARGE SCALE GENOMIC DNA]</scope>
    <source>
        <strain evidence="7">CCUG 50213</strain>
    </source>
</reference>
<dbReference type="Pfam" id="PF00005">
    <property type="entry name" value="ABC_tran"/>
    <property type="match status" value="1"/>
</dbReference>
<evidence type="ECO:0000313" key="7">
    <source>
        <dbReference type="Proteomes" id="UP001597181"/>
    </source>
</evidence>
<dbReference type="Proteomes" id="UP001597181">
    <property type="component" value="Unassembled WGS sequence"/>
</dbReference>
<dbReference type="Pfam" id="PF08352">
    <property type="entry name" value="oligo_HPY"/>
    <property type="match status" value="1"/>
</dbReference>
<dbReference type="EMBL" id="JBHTLY010000003">
    <property type="protein sequence ID" value="MFD1201869.1"/>
    <property type="molecule type" value="Genomic_DNA"/>
</dbReference>
<dbReference type="PANTHER" id="PTHR43776:SF7">
    <property type="entry name" value="D,D-DIPEPTIDE TRANSPORT ATP-BINDING PROTEIN DDPF-RELATED"/>
    <property type="match status" value="1"/>
</dbReference>
<name>A0ABW3TNQ7_9MICO</name>
<evidence type="ECO:0000256" key="1">
    <source>
        <dbReference type="ARBA" id="ARBA00005417"/>
    </source>
</evidence>
<accession>A0ABW3TNQ7</accession>
<dbReference type="GO" id="GO:0005524">
    <property type="term" value="F:ATP binding"/>
    <property type="evidence" value="ECO:0007669"/>
    <property type="project" value="UniProtKB-KW"/>
</dbReference>
<evidence type="ECO:0000313" key="6">
    <source>
        <dbReference type="EMBL" id="MFD1201869.1"/>
    </source>
</evidence>
<dbReference type="InterPro" id="IPR003439">
    <property type="entry name" value="ABC_transporter-like_ATP-bd"/>
</dbReference>
<evidence type="ECO:0000256" key="3">
    <source>
        <dbReference type="ARBA" id="ARBA00022741"/>
    </source>
</evidence>
<dbReference type="PROSITE" id="PS00211">
    <property type="entry name" value="ABC_TRANSPORTER_1"/>
    <property type="match status" value="1"/>
</dbReference>
<evidence type="ECO:0000256" key="2">
    <source>
        <dbReference type="ARBA" id="ARBA00022448"/>
    </source>
</evidence>
<comment type="caution">
    <text evidence="6">The sequence shown here is derived from an EMBL/GenBank/DDBJ whole genome shotgun (WGS) entry which is preliminary data.</text>
</comment>
<dbReference type="PROSITE" id="PS50893">
    <property type="entry name" value="ABC_TRANSPORTER_2"/>
    <property type="match status" value="1"/>
</dbReference>
<dbReference type="InterPro" id="IPR017871">
    <property type="entry name" value="ABC_transporter-like_CS"/>
</dbReference>
<keyword evidence="7" id="KW-1185">Reference proteome</keyword>
<feature type="domain" description="ABC transporter" evidence="5">
    <location>
        <begin position="2"/>
        <end position="249"/>
    </location>
</feature>